<dbReference type="PRINTS" id="PR00038">
    <property type="entry name" value="HTHLUXR"/>
</dbReference>
<dbReference type="Proteomes" id="UP000318693">
    <property type="component" value="Unassembled WGS sequence"/>
</dbReference>
<dbReference type="Pfam" id="PF00196">
    <property type="entry name" value="GerE"/>
    <property type="match status" value="1"/>
</dbReference>
<dbReference type="SUPFAM" id="SSF46894">
    <property type="entry name" value="C-terminal effector domain of the bipartite response regulators"/>
    <property type="match status" value="1"/>
</dbReference>
<keyword evidence="3" id="KW-1185">Reference proteome</keyword>
<dbReference type="AlphaFoldDB" id="A0A552WVT5"/>
<accession>A0A552WVT5</accession>
<proteinExistence type="predicted"/>
<dbReference type="PROSITE" id="PS50043">
    <property type="entry name" value="HTH_LUXR_2"/>
    <property type="match status" value="1"/>
</dbReference>
<dbReference type="PANTHER" id="PTHR34293">
    <property type="entry name" value="HTH-TYPE TRANSCRIPTIONAL REGULATOR TRMBL2"/>
    <property type="match status" value="1"/>
</dbReference>
<dbReference type="SMART" id="SM00421">
    <property type="entry name" value="HTH_LUXR"/>
    <property type="match status" value="1"/>
</dbReference>
<sequence>MSRPVRLSTLMIGLTDRRDTIRGVVNPCHGRKLPRATRVPPQATRFPPGACLVIRSGETDLGSAMFDALGLGGDAIAVYRALINTPAATHTQLAERIGIPHEDLHDVLDILEGKGLLRRSHDDPAGVRIESPQVAFERILSEEEIKLHRAQEQLSSVRTGAAQLVDEYLRSVNRRRGEVEHLTGTDEIVARLLELGQNITKSLDSIVTNTPTQHQLDQAKSDEARDLARGVAIRTIYPASARHDNAVVEYAAWLRDHGGATRAVVEVPNRILIYDREVAVLMFDPEDYTRGAVIINTPGVMAALRALFELLWESGTDLAPTEDDEALKPEERELLQLLARGMKDEAIGRQLGISIRTVRRMINTLSSRMDTTSRFALGARAVMRGWL</sequence>
<gene>
    <name evidence="2" type="ORF">FJ693_02905</name>
</gene>
<evidence type="ECO:0000259" key="1">
    <source>
        <dbReference type="PROSITE" id="PS50043"/>
    </source>
</evidence>
<dbReference type="Pfam" id="PF01978">
    <property type="entry name" value="TrmB"/>
    <property type="match status" value="1"/>
</dbReference>
<dbReference type="InterPro" id="IPR051797">
    <property type="entry name" value="TrmB-like"/>
</dbReference>
<feature type="domain" description="HTH luxR-type" evidence="1">
    <location>
        <begin position="320"/>
        <end position="385"/>
    </location>
</feature>
<organism evidence="2 3">
    <name type="scientific">Georgenia yuyongxinii</name>
    <dbReference type="NCBI Taxonomy" id="2589797"/>
    <lineage>
        <taxon>Bacteria</taxon>
        <taxon>Bacillati</taxon>
        <taxon>Actinomycetota</taxon>
        <taxon>Actinomycetes</taxon>
        <taxon>Micrococcales</taxon>
        <taxon>Bogoriellaceae</taxon>
        <taxon>Georgenia</taxon>
    </lineage>
</organism>
<dbReference type="EMBL" id="VJXR01000005">
    <property type="protein sequence ID" value="TRW46948.1"/>
    <property type="molecule type" value="Genomic_DNA"/>
</dbReference>
<dbReference type="InterPro" id="IPR036388">
    <property type="entry name" value="WH-like_DNA-bd_sf"/>
</dbReference>
<dbReference type="CDD" id="cd06170">
    <property type="entry name" value="LuxR_C_like"/>
    <property type="match status" value="1"/>
</dbReference>
<name>A0A552WVT5_9MICO</name>
<dbReference type="SUPFAM" id="SSF46785">
    <property type="entry name" value="Winged helix' DNA-binding domain"/>
    <property type="match status" value="1"/>
</dbReference>
<dbReference type="GO" id="GO:0003677">
    <property type="term" value="F:DNA binding"/>
    <property type="evidence" value="ECO:0007669"/>
    <property type="project" value="InterPro"/>
</dbReference>
<evidence type="ECO:0000313" key="3">
    <source>
        <dbReference type="Proteomes" id="UP000318693"/>
    </source>
</evidence>
<dbReference type="InterPro" id="IPR000792">
    <property type="entry name" value="Tscrpt_reg_LuxR_C"/>
</dbReference>
<dbReference type="GO" id="GO:0006355">
    <property type="term" value="P:regulation of DNA-templated transcription"/>
    <property type="evidence" value="ECO:0007669"/>
    <property type="project" value="InterPro"/>
</dbReference>
<protein>
    <submittedName>
        <fullName evidence="2">Helix-turn-helix transcriptional regulator</fullName>
    </submittedName>
</protein>
<dbReference type="InterPro" id="IPR036390">
    <property type="entry name" value="WH_DNA-bd_sf"/>
</dbReference>
<dbReference type="InterPro" id="IPR016032">
    <property type="entry name" value="Sig_transdc_resp-reg_C-effctor"/>
</dbReference>
<dbReference type="InterPro" id="IPR002831">
    <property type="entry name" value="Tscrpt_reg_TrmB_N"/>
</dbReference>
<evidence type="ECO:0000313" key="2">
    <source>
        <dbReference type="EMBL" id="TRW46948.1"/>
    </source>
</evidence>
<dbReference type="Gene3D" id="1.10.10.10">
    <property type="entry name" value="Winged helix-like DNA-binding domain superfamily/Winged helix DNA-binding domain"/>
    <property type="match status" value="2"/>
</dbReference>
<reference evidence="2 3" key="1">
    <citation type="submission" date="2019-07" db="EMBL/GenBank/DDBJ databases">
        <title>Georgenia wutianyii sp. nov. and Georgenia *** sp. nov. isolated from plateau pika (Ochotona curzoniae) in the Qinghai-Tibet plateau of China.</title>
        <authorList>
            <person name="Tian Z."/>
        </authorList>
    </citation>
    <scope>NUCLEOTIDE SEQUENCE [LARGE SCALE GENOMIC DNA]</scope>
    <source>
        <strain evidence="2 3">Z446</strain>
    </source>
</reference>
<dbReference type="PANTHER" id="PTHR34293:SF1">
    <property type="entry name" value="HTH-TYPE TRANSCRIPTIONAL REGULATOR TRMBL2"/>
    <property type="match status" value="1"/>
</dbReference>
<comment type="caution">
    <text evidence="2">The sequence shown here is derived from an EMBL/GenBank/DDBJ whole genome shotgun (WGS) entry which is preliminary data.</text>
</comment>